<keyword evidence="4" id="KW-1185">Reference proteome</keyword>
<evidence type="ECO:0000313" key="4">
    <source>
        <dbReference type="Proteomes" id="UP000279259"/>
    </source>
</evidence>
<dbReference type="Gene3D" id="3.40.50.1820">
    <property type="entry name" value="alpha/beta hydrolase"/>
    <property type="match status" value="2"/>
</dbReference>
<dbReference type="GO" id="GO:0016787">
    <property type="term" value="F:hydrolase activity"/>
    <property type="evidence" value="ECO:0007669"/>
    <property type="project" value="UniProtKB-KW"/>
</dbReference>
<dbReference type="STRING" id="1890683.A0A427YU93"/>
<dbReference type="EMBL" id="RSCD01000002">
    <property type="protein sequence ID" value="RSH94642.1"/>
    <property type="molecule type" value="Genomic_DNA"/>
</dbReference>
<evidence type="ECO:0000313" key="3">
    <source>
        <dbReference type="EMBL" id="RSH94642.1"/>
    </source>
</evidence>
<dbReference type="PANTHER" id="PTHR48081">
    <property type="entry name" value="AB HYDROLASE SUPERFAMILY PROTEIN C4A8.06C"/>
    <property type="match status" value="1"/>
</dbReference>
<evidence type="ECO:0000259" key="2">
    <source>
        <dbReference type="Pfam" id="PF07859"/>
    </source>
</evidence>
<proteinExistence type="predicted"/>
<sequence length="397" mass="43318">MNPYSQTRAGKDGSARSRTMSALPVKEWSFAERDPIQPTWFSHQTFKHLVDILCAVSKPVLITVYSVRYYLLGPPISRWSLSNYLLTRLDRFRMGLSQLGPLSPPQIGPFEVPPGTDRHGVEVTPIRLASVPEQLRRGIGGCPAVQTVEVPGFMFTPPGAVGRGLEEAKEGEKVVMHLHGGGYVGGLPCQDGFPYEFCKSLGVRSLGVNYRKCLTSASAFPAPILDALAGYIHLTSILSFAPGDIILMDLPQPGLIALSSPWTDMTFSFASHVTNAATDWLTITRERTRLVSSALRWIGKDHVTDPYFSPALAGADEWEYLGDTKVYIMTGTREVFYDEDVSVAQNMEAAGIDVLLREDVDGCHVGAGRPLNGEDVFSMFVRDVQGLLKGPAAGSEP</sequence>
<dbReference type="Proteomes" id="UP000279259">
    <property type="component" value="Unassembled WGS sequence"/>
</dbReference>
<dbReference type="OrthoDB" id="2152029at2759"/>
<reference evidence="3 4" key="1">
    <citation type="submission" date="2018-11" db="EMBL/GenBank/DDBJ databases">
        <title>Genome sequence of Saitozyma podzolica DSM 27192.</title>
        <authorList>
            <person name="Aliyu H."/>
            <person name="Gorte O."/>
            <person name="Ochsenreither K."/>
        </authorList>
    </citation>
    <scope>NUCLEOTIDE SEQUENCE [LARGE SCALE GENOMIC DNA]</scope>
    <source>
        <strain evidence="3 4">DSM 27192</strain>
    </source>
</reference>
<dbReference type="SUPFAM" id="SSF53474">
    <property type="entry name" value="alpha/beta-Hydrolases"/>
    <property type="match status" value="1"/>
</dbReference>
<protein>
    <recommendedName>
        <fullName evidence="2">Alpha/beta hydrolase fold-3 domain-containing protein</fullName>
    </recommendedName>
</protein>
<dbReference type="AlphaFoldDB" id="A0A427YU93"/>
<name>A0A427YU93_9TREE</name>
<feature type="domain" description="Alpha/beta hydrolase fold-3" evidence="2">
    <location>
        <begin position="250"/>
        <end position="365"/>
    </location>
</feature>
<gene>
    <name evidence="3" type="ORF">EHS25_004446</name>
</gene>
<dbReference type="InterPro" id="IPR013094">
    <property type="entry name" value="AB_hydrolase_3"/>
</dbReference>
<dbReference type="PANTHER" id="PTHR48081:SF31">
    <property type="entry name" value="STERYL ACETYL HYDROLASE MUG81-RELATED"/>
    <property type="match status" value="1"/>
</dbReference>
<comment type="caution">
    <text evidence="3">The sequence shown here is derived from an EMBL/GenBank/DDBJ whole genome shotgun (WGS) entry which is preliminary data.</text>
</comment>
<dbReference type="InterPro" id="IPR050300">
    <property type="entry name" value="GDXG_lipolytic_enzyme"/>
</dbReference>
<evidence type="ECO:0000256" key="1">
    <source>
        <dbReference type="ARBA" id="ARBA00022801"/>
    </source>
</evidence>
<dbReference type="Pfam" id="PF07859">
    <property type="entry name" value="Abhydrolase_3"/>
    <property type="match status" value="1"/>
</dbReference>
<dbReference type="InterPro" id="IPR029058">
    <property type="entry name" value="AB_hydrolase_fold"/>
</dbReference>
<organism evidence="3 4">
    <name type="scientific">Saitozyma podzolica</name>
    <dbReference type="NCBI Taxonomy" id="1890683"/>
    <lineage>
        <taxon>Eukaryota</taxon>
        <taxon>Fungi</taxon>
        <taxon>Dikarya</taxon>
        <taxon>Basidiomycota</taxon>
        <taxon>Agaricomycotina</taxon>
        <taxon>Tremellomycetes</taxon>
        <taxon>Tremellales</taxon>
        <taxon>Trimorphomycetaceae</taxon>
        <taxon>Saitozyma</taxon>
    </lineage>
</organism>
<accession>A0A427YU93</accession>
<keyword evidence="1" id="KW-0378">Hydrolase</keyword>